<accession>R9P498</accession>
<keyword evidence="2" id="KW-1185">Reference proteome</keyword>
<dbReference type="EMBL" id="DF238770">
    <property type="protein sequence ID" value="GAC92900.1"/>
    <property type="molecule type" value="Genomic_DNA"/>
</dbReference>
<dbReference type="HOGENOM" id="CLU_956847_0_0_1"/>
<proteinExistence type="predicted"/>
<sequence>MFERLGKVVGRAMHRRQAMPDAALRTRLRCSRLCRASRMSYPFRRTELTGLGNAEIHKKAASQSTVVTVTEKAVVIALQAALTRPSLVGNAESAILRLQLCGAHTALREEAAQGLLTHQCDTPERSTAKLKLPPFRATLWLTISYAVIIITASPPPPSPLHHSHCHHHRQHRHHCRRSVSDYRLTNYTHGVAVDSVSLETLSTLSKFNPATRWESLRLELRPHCSSILSAHRRYCILAWTQRRTSGAKPTIHRPRQALSLELPPTRAKRFDDFVLRRQYQTVARNICSEDC</sequence>
<dbReference type="Proteomes" id="UP000014071">
    <property type="component" value="Unassembled WGS sequence"/>
</dbReference>
<name>R9P498_PSEHS</name>
<dbReference type="RefSeq" id="XP_012186487.1">
    <property type="nucleotide sequence ID" value="XM_012331097.1"/>
</dbReference>
<evidence type="ECO:0000313" key="2">
    <source>
        <dbReference type="Proteomes" id="UP000014071"/>
    </source>
</evidence>
<organism evidence="1 2">
    <name type="scientific">Pseudozyma hubeiensis (strain SY62)</name>
    <name type="common">Yeast</name>
    <dbReference type="NCBI Taxonomy" id="1305764"/>
    <lineage>
        <taxon>Eukaryota</taxon>
        <taxon>Fungi</taxon>
        <taxon>Dikarya</taxon>
        <taxon>Basidiomycota</taxon>
        <taxon>Ustilaginomycotina</taxon>
        <taxon>Ustilaginomycetes</taxon>
        <taxon>Ustilaginales</taxon>
        <taxon>Ustilaginaceae</taxon>
        <taxon>Pseudozyma</taxon>
    </lineage>
</organism>
<protein>
    <submittedName>
        <fullName evidence="1">Uncharacterized protein</fullName>
    </submittedName>
</protein>
<dbReference type="GeneID" id="24105766"/>
<reference evidence="2" key="1">
    <citation type="journal article" date="2013" name="Genome Announc.">
        <title>Draft genome sequence of the basidiomycetous yeast-like fungus Pseudozyma hubeiensis SY62, which produces an abundant amount of the biosurfactant mannosylerythritol lipids.</title>
        <authorList>
            <person name="Konishi M."/>
            <person name="Hatada Y."/>
            <person name="Horiuchi J."/>
        </authorList>
    </citation>
    <scope>NUCLEOTIDE SEQUENCE [LARGE SCALE GENOMIC DNA]</scope>
    <source>
        <strain evidence="2">SY62</strain>
    </source>
</reference>
<gene>
    <name evidence="1" type="ORF">PHSY_000459</name>
</gene>
<evidence type="ECO:0000313" key="1">
    <source>
        <dbReference type="EMBL" id="GAC92900.1"/>
    </source>
</evidence>
<dbReference type="AlphaFoldDB" id="R9P498"/>